<reference evidence="2 3" key="1">
    <citation type="submission" date="2020-05" db="EMBL/GenBank/DDBJ databases">
        <title>Genome sequencing of Spirosoma sp. TS118.</title>
        <authorList>
            <person name="Lee J.-H."/>
            <person name="Jeong S."/>
            <person name="Zhao L."/>
            <person name="Jung J.-H."/>
            <person name="Kim M.-K."/>
            <person name="Lim S."/>
        </authorList>
    </citation>
    <scope>NUCLEOTIDE SEQUENCE [LARGE SCALE GENOMIC DNA]</scope>
    <source>
        <strain evidence="2 3">TS118</strain>
    </source>
</reference>
<keyword evidence="1" id="KW-0732">Signal</keyword>
<feature type="chain" id="PRO_5026712262" evidence="1">
    <location>
        <begin position="22"/>
        <end position="113"/>
    </location>
</feature>
<protein>
    <submittedName>
        <fullName evidence="2">Uncharacterized protein</fullName>
    </submittedName>
</protein>
<dbReference type="PROSITE" id="PS51257">
    <property type="entry name" value="PROKAR_LIPOPROTEIN"/>
    <property type="match status" value="1"/>
</dbReference>
<sequence>MQLTRYSLTKLLPFALLSLLACEPKTDNVITSDDPNVQLPSPGTPTAVGQLIGAPVTKTIGLSGGSLVTPDGKFSLTFPAGAVSRETVITIQAVETMHWAKATRKRIIRLRWA</sequence>
<accession>A0A6M5YAK0</accession>
<dbReference type="RefSeq" id="WP_171740154.1">
    <property type="nucleotide sequence ID" value="NZ_CP053435.1"/>
</dbReference>
<evidence type="ECO:0000256" key="1">
    <source>
        <dbReference type="SAM" id="SignalP"/>
    </source>
</evidence>
<evidence type="ECO:0000313" key="3">
    <source>
        <dbReference type="Proteomes" id="UP000502756"/>
    </source>
</evidence>
<dbReference type="KEGG" id="stae:HNV11_13460"/>
<dbReference type="Proteomes" id="UP000502756">
    <property type="component" value="Chromosome"/>
</dbReference>
<proteinExistence type="predicted"/>
<dbReference type="EMBL" id="CP053435">
    <property type="protein sequence ID" value="QJW90310.1"/>
    <property type="molecule type" value="Genomic_DNA"/>
</dbReference>
<evidence type="ECO:0000313" key="2">
    <source>
        <dbReference type="EMBL" id="QJW90310.1"/>
    </source>
</evidence>
<feature type="signal peptide" evidence="1">
    <location>
        <begin position="1"/>
        <end position="21"/>
    </location>
</feature>
<name>A0A6M5YAK0_9BACT</name>
<organism evidence="2 3">
    <name type="scientific">Spirosoma taeanense</name>
    <dbReference type="NCBI Taxonomy" id="2735870"/>
    <lineage>
        <taxon>Bacteria</taxon>
        <taxon>Pseudomonadati</taxon>
        <taxon>Bacteroidota</taxon>
        <taxon>Cytophagia</taxon>
        <taxon>Cytophagales</taxon>
        <taxon>Cytophagaceae</taxon>
        <taxon>Spirosoma</taxon>
    </lineage>
</organism>
<keyword evidence="3" id="KW-1185">Reference proteome</keyword>
<gene>
    <name evidence="2" type="ORF">HNV11_13460</name>
</gene>
<dbReference type="AlphaFoldDB" id="A0A6M5YAK0"/>